<comment type="subcellular location">
    <subcellularLocation>
        <location evidence="1">Cell membrane</location>
        <topology evidence="1">Multi-pass membrane protein</topology>
    </subcellularLocation>
</comment>
<feature type="transmembrane region" description="Helical" evidence="6">
    <location>
        <begin position="208"/>
        <end position="229"/>
    </location>
</feature>
<evidence type="ECO:0000313" key="7">
    <source>
        <dbReference type="EMBL" id="CCE66927.1"/>
    </source>
</evidence>
<keyword evidence="3 6" id="KW-0812">Transmembrane</keyword>
<keyword evidence="5 6" id="KW-0472">Membrane</keyword>
<dbReference type="AlphaFoldDB" id="G8C3M9"/>
<organism evidence="7">
    <name type="scientific">Candidatus Mycoplasma haematominutum 'Birmingham 1'</name>
    <dbReference type="NCBI Taxonomy" id="1116213"/>
    <lineage>
        <taxon>Bacteria</taxon>
        <taxon>Bacillati</taxon>
        <taxon>Mycoplasmatota</taxon>
        <taxon>Mollicutes</taxon>
        <taxon>Mycoplasmataceae</taxon>
        <taxon>Mycoplasma</taxon>
    </lineage>
</organism>
<dbReference type="OrthoDB" id="394179at2"/>
<dbReference type="Pfam" id="PF03706">
    <property type="entry name" value="LPG_synthase_TM"/>
    <property type="match status" value="1"/>
</dbReference>
<evidence type="ECO:0000256" key="1">
    <source>
        <dbReference type="ARBA" id="ARBA00004651"/>
    </source>
</evidence>
<reference evidence="7" key="1">
    <citation type="submission" date="2011-11" db="EMBL/GenBank/DDBJ databases">
        <title>Complete genome sequence of Candidatus Mycoplasma haemominutum.</title>
        <authorList>
            <person name="Barker E.N."/>
            <person name="Darby A.C."/>
            <person name="Helps C.R."/>
            <person name="Peters I.R."/>
            <person name="Hughes M.A."/>
            <person name="Radford A.D."/>
            <person name="Novacco M."/>
            <person name="Boretti F."/>
            <person name="Hofmann-Lehmann R."/>
            <person name="Tasker S."/>
        </authorList>
    </citation>
    <scope>NUCLEOTIDE SEQUENCE</scope>
    <source>
        <strain evidence="7">Birmingham 1</strain>
    </source>
</reference>
<accession>G8C3M9</accession>
<dbReference type="RefSeq" id="WP_015511792.1">
    <property type="nucleotide sequence ID" value="NC_021007.1"/>
</dbReference>
<dbReference type="PATRIC" id="fig|1116213.3.peg.442"/>
<reference evidence="7" key="2">
    <citation type="submission" date="2011-11" db="EMBL/GenBank/DDBJ databases">
        <authorList>
            <person name="Barker E."/>
        </authorList>
    </citation>
    <scope>NUCLEOTIDE SEQUENCE</scope>
    <source>
        <strain evidence="7">Birmingham 1</strain>
    </source>
</reference>
<gene>
    <name evidence="7" type="ORF">MHM_04090</name>
</gene>
<evidence type="ECO:0000256" key="5">
    <source>
        <dbReference type="ARBA" id="ARBA00023136"/>
    </source>
</evidence>
<keyword evidence="2" id="KW-1003">Cell membrane</keyword>
<sequence length="436" mass="50740">MYYSNLSLVRGENYIREPVQIYKTGSRDKKHWIVQTGRRFYNFNKKYFINIWAILFLLTIFLNFYLFQPIKWSSFKAIFQKDYVTSTTFISVLIFGLSFFLINDLILAKLTFAGRIRTNTNKKISVIEWIKLHSITFFIRSITPFSIGSEPYVIWWLKKQGVPLRQGSAIVSALTISWFIAQGVITWPSFISLHIQNSWTSTASELKYYWMIVVGLIVDAISSLFVFTISYCKRIHYLIALVKYKFSKFFNLTVLLTIEELKRKYLENKSFKREFKRIFFDLTTLRTVTVFTIQNVLNYSLFALLANAIKGDNHFLTHFDIINISTTSNNFVPTPGSEGSIQFTIEKMHSLTNNPLTSSSQTQTEGSSSENGTQEIIFLWRWFQKYQPLLLSSIFLSGYSFYKVLKESVKKIYLKTTVSPISNALYSVNNFLAVPV</sequence>
<evidence type="ECO:0000256" key="6">
    <source>
        <dbReference type="SAM" id="Phobius"/>
    </source>
</evidence>
<feature type="transmembrane region" description="Helical" evidence="6">
    <location>
        <begin position="47"/>
        <end position="67"/>
    </location>
</feature>
<evidence type="ECO:0000256" key="2">
    <source>
        <dbReference type="ARBA" id="ARBA00022475"/>
    </source>
</evidence>
<evidence type="ECO:0000256" key="4">
    <source>
        <dbReference type="ARBA" id="ARBA00022989"/>
    </source>
</evidence>
<name>G8C3M9_9MOLU</name>
<evidence type="ECO:0000256" key="3">
    <source>
        <dbReference type="ARBA" id="ARBA00022692"/>
    </source>
</evidence>
<feature type="transmembrane region" description="Helical" evidence="6">
    <location>
        <begin position="87"/>
        <end position="108"/>
    </location>
</feature>
<keyword evidence="4 6" id="KW-1133">Transmembrane helix</keyword>
<dbReference type="GO" id="GO:0005886">
    <property type="term" value="C:plasma membrane"/>
    <property type="evidence" value="ECO:0007669"/>
    <property type="project" value="UniProtKB-SubCell"/>
</dbReference>
<dbReference type="EMBL" id="HE613254">
    <property type="protein sequence ID" value="CCE66927.1"/>
    <property type="molecule type" value="Genomic_DNA"/>
</dbReference>
<dbReference type="KEGG" id="mhb:MHM_04090"/>
<dbReference type="HOGENOM" id="CLU_629808_0_0_14"/>
<protein>
    <submittedName>
        <fullName evidence="7">Uncharacterized protein</fullName>
    </submittedName>
</protein>
<proteinExistence type="predicted"/>
<dbReference type="InterPro" id="IPR022791">
    <property type="entry name" value="L-PG_synthase/AglD"/>
</dbReference>
<feature type="transmembrane region" description="Helical" evidence="6">
    <location>
        <begin position="167"/>
        <end position="187"/>
    </location>
</feature>